<organism evidence="1 2">
    <name type="scientific">Parabacteroides merdae CL03T12C32</name>
    <dbReference type="NCBI Taxonomy" id="999420"/>
    <lineage>
        <taxon>Bacteria</taxon>
        <taxon>Pseudomonadati</taxon>
        <taxon>Bacteroidota</taxon>
        <taxon>Bacteroidia</taxon>
        <taxon>Bacteroidales</taxon>
        <taxon>Tannerellaceae</taxon>
        <taxon>Parabacteroides</taxon>
    </lineage>
</organism>
<dbReference type="RefSeq" id="WP_005644427.1">
    <property type="nucleotide sequence ID" value="NZ_JH976453.1"/>
</dbReference>
<gene>
    <name evidence="1" type="ORF">HMPREF1060_01426</name>
</gene>
<comment type="caution">
    <text evidence="1">The sequence shown here is derived from an EMBL/GenBank/DDBJ whole genome shotgun (WGS) entry which is preliminary data.</text>
</comment>
<protein>
    <recommendedName>
        <fullName evidence="3">Outer membrane protein beta-barrel domain-containing protein</fullName>
    </recommendedName>
</protein>
<dbReference type="AlphaFoldDB" id="K5YJD7"/>
<proteinExistence type="predicted"/>
<sequence length="99" mass="10976">MHYDDYNRFQFAPYARYTFYKTGIVGLFVDGTIGIAAGDGDTGFRLGLRPGLSLKATEHISFVTKVGFLGYSDSYNGTSDFAGVNFDTENISIGFHYNF</sequence>
<accession>K5YJD7</accession>
<reference evidence="1 2" key="1">
    <citation type="submission" date="2012-02" db="EMBL/GenBank/DDBJ databases">
        <title>The Genome Sequence of Parabacteroides merdae CL03T12C32.</title>
        <authorList>
            <consortium name="The Broad Institute Genome Sequencing Platform"/>
            <person name="Earl A."/>
            <person name="Ward D."/>
            <person name="Feldgarden M."/>
            <person name="Gevers D."/>
            <person name="Zitomersky N.L."/>
            <person name="Coyne M.J."/>
            <person name="Comstock L.E."/>
            <person name="Young S.K."/>
            <person name="Zeng Q."/>
            <person name="Gargeya S."/>
            <person name="Fitzgerald M."/>
            <person name="Haas B."/>
            <person name="Abouelleil A."/>
            <person name="Alvarado L."/>
            <person name="Arachchi H.M."/>
            <person name="Berlin A."/>
            <person name="Chapman S.B."/>
            <person name="Gearin G."/>
            <person name="Goldberg J."/>
            <person name="Griggs A."/>
            <person name="Gujja S."/>
            <person name="Hansen M."/>
            <person name="Heiman D."/>
            <person name="Howarth C."/>
            <person name="Larimer J."/>
            <person name="Lui A."/>
            <person name="MacDonald P.J.P."/>
            <person name="McCowen C."/>
            <person name="Montmayeur A."/>
            <person name="Murphy C."/>
            <person name="Neiman D."/>
            <person name="Pearson M."/>
            <person name="Priest M."/>
            <person name="Roberts A."/>
            <person name="Saif S."/>
            <person name="Shea T."/>
            <person name="Sisk P."/>
            <person name="Stolte C."/>
            <person name="Sykes S."/>
            <person name="Wortman J."/>
            <person name="Nusbaum C."/>
            <person name="Birren B."/>
        </authorList>
    </citation>
    <scope>NUCLEOTIDE SEQUENCE [LARGE SCALE GENOMIC DNA]</scope>
    <source>
        <strain evidence="1 2">CL03T12C32</strain>
    </source>
</reference>
<dbReference type="EMBL" id="AGZQ01000007">
    <property type="protein sequence ID" value="EKN13817.1"/>
    <property type="molecule type" value="Genomic_DNA"/>
</dbReference>
<evidence type="ECO:0000313" key="2">
    <source>
        <dbReference type="Proteomes" id="UP000006271"/>
    </source>
</evidence>
<dbReference type="HOGENOM" id="CLU_2317673_0_0_10"/>
<dbReference type="PATRIC" id="fig|999420.3.peg.1466"/>
<evidence type="ECO:0008006" key="3">
    <source>
        <dbReference type="Google" id="ProtNLM"/>
    </source>
</evidence>
<evidence type="ECO:0000313" key="1">
    <source>
        <dbReference type="EMBL" id="EKN13817.1"/>
    </source>
</evidence>
<dbReference type="Proteomes" id="UP000006271">
    <property type="component" value="Unassembled WGS sequence"/>
</dbReference>
<name>K5YJD7_9BACT</name>